<organism evidence="3 4">
    <name type="scientific">Ramlibacter montanisoli</name>
    <dbReference type="NCBI Taxonomy" id="2732512"/>
    <lineage>
        <taxon>Bacteria</taxon>
        <taxon>Pseudomonadati</taxon>
        <taxon>Pseudomonadota</taxon>
        <taxon>Betaproteobacteria</taxon>
        <taxon>Burkholderiales</taxon>
        <taxon>Comamonadaceae</taxon>
        <taxon>Ramlibacter</taxon>
    </lineage>
</organism>
<dbReference type="EMBL" id="JABFCS010000001">
    <property type="protein sequence ID" value="NNU42067.1"/>
    <property type="molecule type" value="Genomic_DNA"/>
</dbReference>
<dbReference type="SUPFAM" id="SSF55298">
    <property type="entry name" value="YjgF-like"/>
    <property type="match status" value="1"/>
</dbReference>
<accession>A0A849K7N2</accession>
<dbReference type="PANTHER" id="PTHR11803">
    <property type="entry name" value="2-IMINOBUTANOATE/2-IMINOPROPANOATE DEAMINASE RIDA"/>
    <property type="match status" value="1"/>
</dbReference>
<dbReference type="FunFam" id="3.30.1330.40:FF:000001">
    <property type="entry name" value="L-PSP family endoribonuclease"/>
    <property type="match status" value="1"/>
</dbReference>
<dbReference type="GO" id="GO:0019239">
    <property type="term" value="F:deaminase activity"/>
    <property type="evidence" value="ECO:0007669"/>
    <property type="project" value="TreeGrafter"/>
</dbReference>
<dbReference type="AlphaFoldDB" id="A0A849K7N2"/>
<evidence type="ECO:0000256" key="1">
    <source>
        <dbReference type="ARBA" id="ARBA00010552"/>
    </source>
</evidence>
<dbReference type="Gene3D" id="3.30.1330.40">
    <property type="entry name" value="RutC-like"/>
    <property type="match status" value="1"/>
</dbReference>
<keyword evidence="4" id="KW-1185">Reference proteome</keyword>
<dbReference type="GO" id="GO:0005829">
    <property type="term" value="C:cytosol"/>
    <property type="evidence" value="ECO:0007669"/>
    <property type="project" value="TreeGrafter"/>
</dbReference>
<sequence length="133" mass="14208">MDGEMKPPQRVDPDTVARPGGHYSHATVAQGLVFVSGQLPITAEGVKLVDAGFEQQAEQVLANVRNILLACGSDVDRLVQVRVYIDDMANWPAFNAVYARWAGDTKPARAVVPTGALHFGLKLEVEAVAQVGA</sequence>
<comment type="similarity">
    <text evidence="1">Belongs to the RutC family.</text>
</comment>
<feature type="region of interest" description="Disordered" evidence="2">
    <location>
        <begin position="1"/>
        <end position="20"/>
    </location>
</feature>
<comment type="caution">
    <text evidence="3">The sequence shown here is derived from an EMBL/GenBank/DDBJ whole genome shotgun (WGS) entry which is preliminary data.</text>
</comment>
<reference evidence="3 4" key="1">
    <citation type="submission" date="2020-05" db="EMBL/GenBank/DDBJ databases">
        <authorList>
            <person name="Khan S.A."/>
            <person name="Jeon C.O."/>
            <person name="Chun B.H."/>
        </authorList>
    </citation>
    <scope>NUCLEOTIDE SEQUENCE [LARGE SCALE GENOMIC DNA]</scope>
    <source>
        <strain evidence="3 4">B156</strain>
    </source>
</reference>
<dbReference type="Pfam" id="PF01042">
    <property type="entry name" value="Ribonuc_L-PSP"/>
    <property type="match status" value="1"/>
</dbReference>
<proteinExistence type="inferred from homology"/>
<dbReference type="Proteomes" id="UP000552954">
    <property type="component" value="Unassembled WGS sequence"/>
</dbReference>
<name>A0A849K7N2_9BURK</name>
<evidence type="ECO:0000313" key="3">
    <source>
        <dbReference type="EMBL" id="NNU42067.1"/>
    </source>
</evidence>
<protein>
    <submittedName>
        <fullName evidence="3">RidA family protein</fullName>
    </submittedName>
</protein>
<feature type="compositionally biased region" description="Basic and acidic residues" evidence="2">
    <location>
        <begin position="1"/>
        <end position="15"/>
    </location>
</feature>
<reference evidence="3 4" key="2">
    <citation type="submission" date="2020-06" db="EMBL/GenBank/DDBJ databases">
        <title>Ramlibacter rhizophilus sp. nov., isolated from rhizosphere soil of national flower Mugunghwa from South Korea.</title>
        <authorList>
            <person name="Zheng-Fei Y."/>
            <person name="Huan T."/>
        </authorList>
    </citation>
    <scope>NUCLEOTIDE SEQUENCE [LARGE SCALE GENOMIC DNA]</scope>
    <source>
        <strain evidence="3 4">B156</strain>
    </source>
</reference>
<dbReference type="CDD" id="cd00448">
    <property type="entry name" value="YjgF_YER057c_UK114_family"/>
    <property type="match status" value="1"/>
</dbReference>
<evidence type="ECO:0000256" key="2">
    <source>
        <dbReference type="SAM" id="MobiDB-lite"/>
    </source>
</evidence>
<dbReference type="InterPro" id="IPR035959">
    <property type="entry name" value="RutC-like_sf"/>
</dbReference>
<gene>
    <name evidence="3" type="ORF">HK415_01185</name>
</gene>
<evidence type="ECO:0000313" key="4">
    <source>
        <dbReference type="Proteomes" id="UP000552954"/>
    </source>
</evidence>
<dbReference type="InterPro" id="IPR006175">
    <property type="entry name" value="YjgF/YER057c/UK114"/>
</dbReference>
<dbReference type="PANTHER" id="PTHR11803:SF58">
    <property type="entry name" value="PROTEIN HMF1-RELATED"/>
    <property type="match status" value="1"/>
</dbReference>